<keyword evidence="2" id="KW-0472">Membrane</keyword>
<accession>A0A1N7LEV6</accession>
<keyword evidence="2" id="KW-1133">Transmembrane helix</keyword>
<dbReference type="AlphaFoldDB" id="A0A1N7LEV6"/>
<name>A0A1N7LEV6_9FLAO</name>
<organism evidence="3 4">
    <name type="scientific">Chryseobacterium gambrini</name>
    <dbReference type="NCBI Taxonomy" id="373672"/>
    <lineage>
        <taxon>Bacteria</taxon>
        <taxon>Pseudomonadati</taxon>
        <taxon>Bacteroidota</taxon>
        <taxon>Flavobacteriia</taxon>
        <taxon>Flavobacteriales</taxon>
        <taxon>Weeksellaceae</taxon>
        <taxon>Chryseobacterium group</taxon>
        <taxon>Chryseobacterium</taxon>
    </lineage>
</organism>
<dbReference type="Proteomes" id="UP000185781">
    <property type="component" value="Unassembled WGS sequence"/>
</dbReference>
<dbReference type="STRING" id="373672.SAMN05421785_102186"/>
<evidence type="ECO:0000256" key="2">
    <source>
        <dbReference type="SAM" id="Phobius"/>
    </source>
</evidence>
<reference evidence="3 4" key="1">
    <citation type="submission" date="2017-01" db="EMBL/GenBank/DDBJ databases">
        <authorList>
            <person name="Mah S.A."/>
            <person name="Swanson W.J."/>
            <person name="Moy G.W."/>
            <person name="Vacquier V.D."/>
        </authorList>
    </citation>
    <scope>NUCLEOTIDE SEQUENCE [LARGE SCALE GENOMIC DNA]</scope>
    <source>
        <strain evidence="3 4">DSM 18014</strain>
    </source>
</reference>
<keyword evidence="2" id="KW-0812">Transmembrane</keyword>
<evidence type="ECO:0000313" key="4">
    <source>
        <dbReference type="Proteomes" id="UP000185781"/>
    </source>
</evidence>
<feature type="transmembrane region" description="Helical" evidence="2">
    <location>
        <begin position="35"/>
        <end position="56"/>
    </location>
</feature>
<evidence type="ECO:0000256" key="1">
    <source>
        <dbReference type="SAM" id="MobiDB-lite"/>
    </source>
</evidence>
<feature type="region of interest" description="Disordered" evidence="1">
    <location>
        <begin position="1"/>
        <end position="27"/>
    </location>
</feature>
<evidence type="ECO:0000313" key="3">
    <source>
        <dbReference type="EMBL" id="SIS72301.1"/>
    </source>
</evidence>
<sequence>MSQYGNYPPPPPKPQKPKKVKQGESQPRQVNETQIGIGCIAIILFGIVCIGVGILIDKFLL</sequence>
<gene>
    <name evidence="3" type="ORF">SAMN05421785_102186</name>
</gene>
<protein>
    <submittedName>
        <fullName evidence="3">Uncharacterized protein</fullName>
    </submittedName>
</protein>
<proteinExistence type="predicted"/>
<dbReference type="EMBL" id="FTOV01000002">
    <property type="protein sequence ID" value="SIS72301.1"/>
    <property type="molecule type" value="Genomic_DNA"/>
</dbReference>